<feature type="transmembrane region" description="Helical" evidence="15">
    <location>
        <begin position="294"/>
        <end position="312"/>
    </location>
</feature>
<sequence length="477" mass="52464">MRTFSLGGLALLIWIPLIPGSLAEITLPDCAISCLDSALQNSRCAPTDLGCICSDATFTAQVGLCAETSCTVKEALVTQNYTISSCHVPNRDKSDRFTAAIVLYSVSVFALLLRFVSKSTSGHNFWYDDAVVLLLFVRPPLLSTAVTANSLFLVHLGLGSDIWTVSFDNITQILKIFWISEIVYFIAISLLKISFLLFFLRIFTDNRFRKAVCVLVVINILVAVLFVTTLCTTCRPASYIWYQWDGEHPGKCGNLNALFFANAMINIALDLATLALPISQIINLNMSKKKKLSVSLMMSVGLIVTIISILRLTSLIHFANTSNPTWDYFDTALWSAIELDIGLLCVCTPTLRILLTRFFPRLGHSTIDSHLENAEQLSAAPPKMICPYSRRLTTSPSAGEGIVYEKNYAVEFVDRKEGCNSMLSTTQIVEIQAGTPDSAGSQQGQPAPPRVCPHLAKIQSKFAVKPQPRDSGEVRCV</sequence>
<dbReference type="PANTHER" id="PTHR33048:SF143">
    <property type="entry name" value="EXTRACELLULAR MEMBRANE PROTEIN CFEM DOMAIN-CONTAINING PROTEIN-RELATED"/>
    <property type="match status" value="1"/>
</dbReference>
<evidence type="ECO:0000256" key="9">
    <source>
        <dbReference type="ARBA" id="ARBA00022989"/>
    </source>
</evidence>
<protein>
    <recommendedName>
        <fullName evidence="17">CFEM domain-containing protein</fullName>
    </recommendedName>
</protein>
<name>A0A218Z1W8_9HELO</name>
<keyword evidence="6" id="KW-0336">GPI-anchor</keyword>
<dbReference type="Pfam" id="PF05730">
    <property type="entry name" value="CFEM"/>
    <property type="match status" value="1"/>
</dbReference>
<feature type="binding site" description="axial binding residue" evidence="14">
    <location>
        <position position="48"/>
    </location>
    <ligand>
        <name>heme</name>
        <dbReference type="ChEBI" id="CHEBI:30413"/>
    </ligand>
    <ligandPart>
        <name>Fe</name>
        <dbReference type="ChEBI" id="CHEBI:18248"/>
    </ligandPart>
</feature>
<keyword evidence="14" id="KW-0349">Heme</keyword>
<evidence type="ECO:0000259" key="17">
    <source>
        <dbReference type="PROSITE" id="PS52012"/>
    </source>
</evidence>
<organism evidence="18 19">
    <name type="scientific">Diplocarpon coronariae</name>
    <dbReference type="NCBI Taxonomy" id="2795749"/>
    <lineage>
        <taxon>Eukaryota</taxon>
        <taxon>Fungi</taxon>
        <taxon>Dikarya</taxon>
        <taxon>Ascomycota</taxon>
        <taxon>Pezizomycotina</taxon>
        <taxon>Leotiomycetes</taxon>
        <taxon>Helotiales</taxon>
        <taxon>Drepanopezizaceae</taxon>
        <taxon>Diplocarpon</taxon>
    </lineage>
</organism>
<evidence type="ECO:0000256" key="13">
    <source>
        <dbReference type="ARBA" id="ARBA00038359"/>
    </source>
</evidence>
<feature type="transmembrane region" description="Helical" evidence="15">
    <location>
        <begin position="129"/>
        <end position="156"/>
    </location>
</feature>
<evidence type="ECO:0000256" key="15">
    <source>
        <dbReference type="SAM" id="Phobius"/>
    </source>
</evidence>
<evidence type="ECO:0000256" key="7">
    <source>
        <dbReference type="ARBA" id="ARBA00022692"/>
    </source>
</evidence>
<keyword evidence="12" id="KW-0449">Lipoprotein</keyword>
<dbReference type="InterPro" id="IPR049326">
    <property type="entry name" value="Rhodopsin_dom_fungi"/>
</dbReference>
<dbReference type="PROSITE" id="PS52012">
    <property type="entry name" value="CFEM"/>
    <property type="match status" value="1"/>
</dbReference>
<feature type="disulfide bond" evidence="14">
    <location>
        <begin position="30"/>
        <end position="70"/>
    </location>
</feature>
<feature type="transmembrane region" description="Helical" evidence="15">
    <location>
        <begin position="332"/>
        <end position="355"/>
    </location>
</feature>
<evidence type="ECO:0000256" key="6">
    <source>
        <dbReference type="ARBA" id="ARBA00022622"/>
    </source>
</evidence>
<dbReference type="GO" id="GO:0005576">
    <property type="term" value="C:extracellular region"/>
    <property type="evidence" value="ECO:0007669"/>
    <property type="project" value="UniProtKB-SubCell"/>
</dbReference>
<keyword evidence="7 15" id="KW-0812">Transmembrane</keyword>
<keyword evidence="9 15" id="KW-1133">Transmembrane helix</keyword>
<feature type="transmembrane region" description="Helical" evidence="15">
    <location>
        <begin position="258"/>
        <end position="282"/>
    </location>
</feature>
<dbReference type="Proteomes" id="UP000242519">
    <property type="component" value="Unassembled WGS sequence"/>
</dbReference>
<feature type="disulfide bond" evidence="14">
    <location>
        <begin position="44"/>
        <end position="51"/>
    </location>
</feature>
<evidence type="ECO:0000313" key="19">
    <source>
        <dbReference type="Proteomes" id="UP000242519"/>
    </source>
</evidence>
<keyword evidence="19" id="KW-1185">Reference proteome</keyword>
<keyword evidence="6" id="KW-0325">Glycoprotein</keyword>
<evidence type="ECO:0000256" key="1">
    <source>
        <dbReference type="ARBA" id="ARBA00004141"/>
    </source>
</evidence>
<accession>A0A218Z1W8</accession>
<evidence type="ECO:0000256" key="4">
    <source>
        <dbReference type="ARBA" id="ARBA00010031"/>
    </source>
</evidence>
<evidence type="ECO:0000256" key="16">
    <source>
        <dbReference type="SAM" id="SignalP"/>
    </source>
</evidence>
<evidence type="ECO:0000313" key="18">
    <source>
        <dbReference type="EMBL" id="OWP01938.1"/>
    </source>
</evidence>
<dbReference type="InterPro" id="IPR008427">
    <property type="entry name" value="Extracellular_membr_CFEM_dom"/>
</dbReference>
<dbReference type="OrthoDB" id="3506640at2759"/>
<keyword evidence="14" id="KW-0479">Metal-binding</keyword>
<dbReference type="STRING" id="503106.A0A218Z1W8"/>
<dbReference type="GO" id="GO:0098552">
    <property type="term" value="C:side of membrane"/>
    <property type="evidence" value="ECO:0007669"/>
    <property type="project" value="UniProtKB-KW"/>
</dbReference>
<keyword evidence="14" id="KW-0408">Iron</keyword>
<feature type="transmembrane region" description="Helical" evidence="15">
    <location>
        <begin position="97"/>
        <end position="117"/>
    </location>
</feature>
<comment type="caution">
    <text evidence="18">The sequence shown here is derived from an EMBL/GenBank/DDBJ whole genome shotgun (WGS) entry which is preliminary data.</text>
</comment>
<feature type="disulfide bond" evidence="14">
    <location>
        <begin position="53"/>
        <end position="86"/>
    </location>
</feature>
<evidence type="ECO:0000256" key="11">
    <source>
        <dbReference type="ARBA" id="ARBA00023157"/>
    </source>
</evidence>
<evidence type="ECO:0000256" key="5">
    <source>
        <dbReference type="ARBA" id="ARBA00022525"/>
    </source>
</evidence>
<comment type="subcellular location">
    <subcellularLocation>
        <location evidence="2">Membrane</location>
        <topology evidence="2">Lipid-anchor</topology>
        <topology evidence="2">GPI-anchor</topology>
    </subcellularLocation>
    <subcellularLocation>
        <location evidence="1">Membrane</location>
        <topology evidence="1">Multi-pass membrane protein</topology>
    </subcellularLocation>
    <subcellularLocation>
        <location evidence="3">Secreted</location>
    </subcellularLocation>
</comment>
<keyword evidence="11 14" id="KW-1015">Disulfide bond</keyword>
<feature type="domain" description="CFEM" evidence="17">
    <location>
        <begin position="1"/>
        <end position="113"/>
    </location>
</feature>
<dbReference type="InParanoid" id="A0A218Z1W8"/>
<keyword evidence="8 16" id="KW-0732">Signal</keyword>
<keyword evidence="5" id="KW-0964">Secreted</keyword>
<evidence type="ECO:0000256" key="8">
    <source>
        <dbReference type="ARBA" id="ARBA00022729"/>
    </source>
</evidence>
<gene>
    <name evidence="18" type="ORF">B2J93_5389</name>
</gene>
<dbReference type="SMART" id="SM00747">
    <property type="entry name" value="CFEM"/>
    <property type="match status" value="1"/>
</dbReference>
<evidence type="ECO:0000256" key="2">
    <source>
        <dbReference type="ARBA" id="ARBA00004589"/>
    </source>
</evidence>
<keyword evidence="10 15" id="KW-0472">Membrane</keyword>
<dbReference type="GO" id="GO:0046872">
    <property type="term" value="F:metal ion binding"/>
    <property type="evidence" value="ECO:0007669"/>
    <property type="project" value="UniProtKB-UniRule"/>
</dbReference>
<dbReference type="Pfam" id="PF20684">
    <property type="entry name" value="Fung_rhodopsin"/>
    <property type="match status" value="1"/>
</dbReference>
<proteinExistence type="inferred from homology"/>
<reference evidence="18 19" key="1">
    <citation type="submission" date="2017-04" db="EMBL/GenBank/DDBJ databases">
        <title>Draft genome sequence of Marssonina coronaria NL1: causal agent of apple blotch.</title>
        <authorList>
            <person name="Cheng Q."/>
        </authorList>
    </citation>
    <scope>NUCLEOTIDE SEQUENCE [LARGE SCALE GENOMIC DNA]</scope>
    <source>
        <strain evidence="18 19">NL1</strain>
    </source>
</reference>
<comment type="similarity">
    <text evidence="13">Belongs to the SAT4 family.</text>
</comment>
<feature type="signal peptide" evidence="16">
    <location>
        <begin position="1"/>
        <end position="23"/>
    </location>
</feature>
<feature type="disulfide bond" evidence="14">
    <location>
        <begin position="34"/>
        <end position="65"/>
    </location>
</feature>
<dbReference type="EMBL" id="MZNU01000254">
    <property type="protein sequence ID" value="OWP01938.1"/>
    <property type="molecule type" value="Genomic_DNA"/>
</dbReference>
<evidence type="ECO:0000256" key="12">
    <source>
        <dbReference type="ARBA" id="ARBA00023288"/>
    </source>
</evidence>
<feature type="chain" id="PRO_5012555754" description="CFEM domain-containing protein" evidence="16">
    <location>
        <begin position="24"/>
        <end position="477"/>
    </location>
</feature>
<evidence type="ECO:0000256" key="14">
    <source>
        <dbReference type="PROSITE-ProRule" id="PRU01356"/>
    </source>
</evidence>
<evidence type="ECO:0000256" key="3">
    <source>
        <dbReference type="ARBA" id="ARBA00004613"/>
    </source>
</evidence>
<evidence type="ECO:0000256" key="10">
    <source>
        <dbReference type="ARBA" id="ARBA00023136"/>
    </source>
</evidence>
<feature type="transmembrane region" description="Helical" evidence="15">
    <location>
        <begin position="212"/>
        <end position="238"/>
    </location>
</feature>
<dbReference type="InterPro" id="IPR052337">
    <property type="entry name" value="SAT4-like"/>
</dbReference>
<feature type="transmembrane region" description="Helical" evidence="15">
    <location>
        <begin position="176"/>
        <end position="200"/>
    </location>
</feature>
<dbReference type="PANTHER" id="PTHR33048">
    <property type="entry name" value="PTH11-LIKE INTEGRAL MEMBRANE PROTEIN (AFU_ORTHOLOGUE AFUA_5G11245)"/>
    <property type="match status" value="1"/>
</dbReference>
<dbReference type="AlphaFoldDB" id="A0A218Z1W8"/>
<comment type="similarity">
    <text evidence="4">Belongs to the RBT5 family.</text>
</comment>